<dbReference type="GO" id="GO:0043130">
    <property type="term" value="F:ubiquitin binding"/>
    <property type="evidence" value="ECO:0007669"/>
    <property type="project" value="TreeGrafter"/>
</dbReference>
<dbReference type="SUPFAM" id="SSF54236">
    <property type="entry name" value="Ubiquitin-like"/>
    <property type="match status" value="1"/>
</dbReference>
<evidence type="ECO:0000313" key="4">
    <source>
        <dbReference type="EMBL" id="KAI6652307.1"/>
    </source>
</evidence>
<feature type="region of interest" description="Disordered" evidence="2">
    <location>
        <begin position="192"/>
        <end position="225"/>
    </location>
</feature>
<dbReference type="InterPro" id="IPR049483">
    <property type="entry name" value="FAF1_2-like_UAS"/>
</dbReference>
<evidence type="ECO:0000256" key="2">
    <source>
        <dbReference type="SAM" id="MobiDB-lite"/>
    </source>
</evidence>
<dbReference type="GO" id="GO:0005783">
    <property type="term" value="C:endoplasmic reticulum"/>
    <property type="evidence" value="ECO:0007669"/>
    <property type="project" value="TreeGrafter"/>
</dbReference>
<accession>A0AAV7JTP1</accession>
<name>A0AAV7JTP1_9METZ</name>
<dbReference type="GO" id="GO:0036503">
    <property type="term" value="P:ERAD pathway"/>
    <property type="evidence" value="ECO:0007669"/>
    <property type="project" value="TreeGrafter"/>
</dbReference>
<comment type="caution">
    <text evidence="4">The sequence shown here is derived from an EMBL/GenBank/DDBJ whole genome shotgun (WGS) entry which is preliminary data.</text>
</comment>
<gene>
    <name evidence="4" type="ORF">LOD99_7322</name>
</gene>
<dbReference type="EMBL" id="JAKMXF010000299">
    <property type="protein sequence ID" value="KAI6652307.1"/>
    <property type="molecule type" value="Genomic_DNA"/>
</dbReference>
<proteinExistence type="predicted"/>
<dbReference type="SMART" id="SM00166">
    <property type="entry name" value="UBX"/>
    <property type="match status" value="1"/>
</dbReference>
<evidence type="ECO:0000259" key="3">
    <source>
        <dbReference type="PROSITE" id="PS50033"/>
    </source>
</evidence>
<dbReference type="AlphaFoldDB" id="A0AAV7JTP1"/>
<dbReference type="InterPro" id="IPR036249">
    <property type="entry name" value="Thioredoxin-like_sf"/>
</dbReference>
<dbReference type="SUPFAM" id="SSF52833">
    <property type="entry name" value="Thioredoxin-like"/>
    <property type="match status" value="1"/>
</dbReference>
<dbReference type="PROSITE" id="PS50033">
    <property type="entry name" value="UBX"/>
    <property type="match status" value="1"/>
</dbReference>
<dbReference type="Gene3D" id="3.40.30.10">
    <property type="entry name" value="Glutaredoxin"/>
    <property type="match status" value="1"/>
</dbReference>
<dbReference type="InterPro" id="IPR001012">
    <property type="entry name" value="UBX_dom"/>
</dbReference>
<dbReference type="InterPro" id="IPR029071">
    <property type="entry name" value="Ubiquitin-like_domsf"/>
</dbReference>
<dbReference type="SMART" id="SM00594">
    <property type="entry name" value="UAS"/>
    <property type="match status" value="1"/>
</dbReference>
<keyword evidence="5" id="KW-1185">Reference proteome</keyword>
<dbReference type="PANTHER" id="PTHR23322:SF1">
    <property type="entry name" value="FAS-ASSOCIATED FACTOR 2"/>
    <property type="match status" value="1"/>
</dbReference>
<protein>
    <submittedName>
        <fullName evidence="4">FAS-associated factor 2</fullName>
    </submittedName>
</protein>
<evidence type="ECO:0000313" key="5">
    <source>
        <dbReference type="Proteomes" id="UP001165289"/>
    </source>
</evidence>
<feature type="domain" description="UBX" evidence="3">
    <location>
        <begin position="262"/>
        <end position="339"/>
    </location>
</feature>
<dbReference type="InterPro" id="IPR006577">
    <property type="entry name" value="UAS"/>
</dbReference>
<evidence type="ECO:0000256" key="1">
    <source>
        <dbReference type="ARBA" id="ARBA00023054"/>
    </source>
</evidence>
<dbReference type="Pfam" id="PF21021">
    <property type="entry name" value="FAF1"/>
    <property type="match status" value="1"/>
</dbReference>
<sequence>MCSSLIRNSWLLIQTVIRTITKLASYFVYPYTCTNDPIKDVRDFKTEFNRKYSENHYDFFTGTYGAALAKAKSEIRFLLVYLHSPKHNDTDVFCRDILSSDMVACLLVQYNVLLWGVSVRSLEGKRVSRILRENTYPFMALILSHNHHMEVVHRFEGYENREVFVERLRIVLEQQDNYLLVTRNEIQTLNQNRQLRDEQDREYQDSMATDIERKRKQQEEKEDQLREELELDKIREEAKLKRADTERRKSELVTYFSENQTDGPDSIEIRFKFPNDKPVSNRFLQDHPVSRLYDFVFSSENSPDNFQIAMNLPRKVLDANNGEQTLKNVGITKSCTLFVEDLDT</sequence>
<organism evidence="4 5">
    <name type="scientific">Oopsacas minuta</name>
    <dbReference type="NCBI Taxonomy" id="111878"/>
    <lineage>
        <taxon>Eukaryota</taxon>
        <taxon>Metazoa</taxon>
        <taxon>Porifera</taxon>
        <taxon>Hexactinellida</taxon>
        <taxon>Hexasterophora</taxon>
        <taxon>Lyssacinosida</taxon>
        <taxon>Leucopsacidae</taxon>
        <taxon>Oopsacas</taxon>
    </lineage>
</organism>
<reference evidence="4 5" key="1">
    <citation type="journal article" date="2023" name="BMC Biol.">
        <title>The compact genome of the sponge Oopsacas minuta (Hexactinellida) is lacking key metazoan core genes.</title>
        <authorList>
            <person name="Santini S."/>
            <person name="Schenkelaars Q."/>
            <person name="Jourda C."/>
            <person name="Duchesne M."/>
            <person name="Belahbib H."/>
            <person name="Rocher C."/>
            <person name="Selva M."/>
            <person name="Riesgo A."/>
            <person name="Vervoort M."/>
            <person name="Leys S.P."/>
            <person name="Kodjabachian L."/>
            <person name="Le Bivic A."/>
            <person name="Borchiellini C."/>
            <person name="Claverie J.M."/>
            <person name="Renard E."/>
        </authorList>
    </citation>
    <scope>NUCLEOTIDE SEQUENCE [LARGE SCALE GENOMIC DNA]</scope>
    <source>
        <strain evidence="4">SPO-2</strain>
    </source>
</reference>
<feature type="compositionally biased region" description="Basic and acidic residues" evidence="2">
    <location>
        <begin position="194"/>
        <end position="225"/>
    </location>
</feature>
<dbReference type="PANTHER" id="PTHR23322">
    <property type="entry name" value="FAS-ASSOCIATED PROTEIN"/>
    <property type="match status" value="1"/>
</dbReference>
<dbReference type="Proteomes" id="UP001165289">
    <property type="component" value="Unassembled WGS sequence"/>
</dbReference>
<dbReference type="Gene3D" id="3.10.20.90">
    <property type="entry name" value="Phosphatidylinositol 3-kinase Catalytic Subunit, Chain A, domain 1"/>
    <property type="match status" value="1"/>
</dbReference>
<dbReference type="InterPro" id="IPR050730">
    <property type="entry name" value="UBX_domain-protein"/>
</dbReference>
<dbReference type="Pfam" id="PF00789">
    <property type="entry name" value="UBX"/>
    <property type="match status" value="1"/>
</dbReference>
<keyword evidence="1" id="KW-0175">Coiled coil</keyword>